<dbReference type="AlphaFoldDB" id="A0AAN8LN87"/>
<dbReference type="InterPro" id="IPR043520">
    <property type="entry name" value="SPT21"/>
</dbReference>
<keyword evidence="1" id="KW-0479">Metal-binding</keyword>
<dbReference type="PANTHER" id="PTHR47500">
    <property type="entry name" value="EF-HAND CALCIUM-BINDING DOMAIN-CONTAINING PROTEIN"/>
    <property type="match status" value="1"/>
</dbReference>
<evidence type="ECO:0000256" key="3">
    <source>
        <dbReference type="SAM" id="MobiDB-lite"/>
    </source>
</evidence>
<accession>A0AAN8LN87</accession>
<dbReference type="PROSITE" id="PS00018">
    <property type="entry name" value="EF_HAND_1"/>
    <property type="match status" value="1"/>
</dbReference>
<dbReference type="PANTHER" id="PTHR47500:SF3">
    <property type="entry name" value="EF-HAND DOMAIN-CONTAINING PROTEIN"/>
    <property type="match status" value="1"/>
</dbReference>
<organism evidence="5 6">
    <name type="scientific">Coregonus suidteri</name>
    <dbReference type="NCBI Taxonomy" id="861788"/>
    <lineage>
        <taxon>Eukaryota</taxon>
        <taxon>Metazoa</taxon>
        <taxon>Chordata</taxon>
        <taxon>Craniata</taxon>
        <taxon>Vertebrata</taxon>
        <taxon>Euteleostomi</taxon>
        <taxon>Actinopterygii</taxon>
        <taxon>Neopterygii</taxon>
        <taxon>Teleostei</taxon>
        <taxon>Protacanthopterygii</taxon>
        <taxon>Salmoniformes</taxon>
        <taxon>Salmonidae</taxon>
        <taxon>Coregoninae</taxon>
        <taxon>Coregonus</taxon>
    </lineage>
</organism>
<keyword evidence="2" id="KW-0106">Calcium</keyword>
<evidence type="ECO:0000259" key="4">
    <source>
        <dbReference type="PROSITE" id="PS50222"/>
    </source>
</evidence>
<protein>
    <recommendedName>
        <fullName evidence="4">EF-hand domain-containing protein</fullName>
    </recommendedName>
</protein>
<dbReference type="InterPro" id="IPR011992">
    <property type="entry name" value="EF-hand-dom_pair"/>
</dbReference>
<reference evidence="5 6" key="1">
    <citation type="submission" date="2021-04" db="EMBL/GenBank/DDBJ databases">
        <authorList>
            <person name="De Guttry C."/>
            <person name="Zahm M."/>
            <person name="Klopp C."/>
            <person name="Cabau C."/>
            <person name="Louis A."/>
            <person name="Berthelot C."/>
            <person name="Parey E."/>
            <person name="Roest Crollius H."/>
            <person name="Montfort J."/>
            <person name="Robinson-Rechavi M."/>
            <person name="Bucao C."/>
            <person name="Bouchez O."/>
            <person name="Gislard M."/>
            <person name="Lluch J."/>
            <person name="Milhes M."/>
            <person name="Lampietro C."/>
            <person name="Lopez Roques C."/>
            <person name="Donnadieu C."/>
            <person name="Braasch I."/>
            <person name="Desvignes T."/>
            <person name="Postlethwait J."/>
            <person name="Bobe J."/>
            <person name="Wedekind C."/>
            <person name="Guiguen Y."/>
        </authorList>
    </citation>
    <scope>NUCLEOTIDE SEQUENCE [LARGE SCALE GENOMIC DNA]</scope>
    <source>
        <strain evidence="5">Cs_M1</strain>
        <tissue evidence="5">Blood</tissue>
    </source>
</reference>
<proteinExistence type="predicted"/>
<dbReference type="SMART" id="SM00054">
    <property type="entry name" value="EFh"/>
    <property type="match status" value="1"/>
</dbReference>
<dbReference type="Gene3D" id="1.10.238.10">
    <property type="entry name" value="EF-hand"/>
    <property type="match status" value="1"/>
</dbReference>
<evidence type="ECO:0000313" key="5">
    <source>
        <dbReference type="EMBL" id="KAK6311607.1"/>
    </source>
</evidence>
<name>A0AAN8LN87_9TELE</name>
<dbReference type="CDD" id="cd00051">
    <property type="entry name" value="EFh"/>
    <property type="match status" value="1"/>
</dbReference>
<feature type="domain" description="EF-hand" evidence="4">
    <location>
        <begin position="37"/>
        <end position="72"/>
    </location>
</feature>
<dbReference type="Proteomes" id="UP001356427">
    <property type="component" value="Unassembled WGS sequence"/>
</dbReference>
<gene>
    <name evidence="5" type="ORF">J4Q44_G00172710</name>
</gene>
<sequence length="75" mass="8131">MPSLMPSKKSEQFAKNSDGSINEEGLASTLDRVGISISPEEVKKALQKADYNKDGEVGFQDFLHVMRTASTSPSV</sequence>
<dbReference type="InterPro" id="IPR002048">
    <property type="entry name" value="EF_hand_dom"/>
</dbReference>
<dbReference type="SUPFAM" id="SSF47473">
    <property type="entry name" value="EF-hand"/>
    <property type="match status" value="1"/>
</dbReference>
<feature type="region of interest" description="Disordered" evidence="3">
    <location>
        <begin position="1"/>
        <end position="33"/>
    </location>
</feature>
<evidence type="ECO:0000313" key="6">
    <source>
        <dbReference type="Proteomes" id="UP001356427"/>
    </source>
</evidence>
<keyword evidence="6" id="KW-1185">Reference proteome</keyword>
<evidence type="ECO:0000256" key="2">
    <source>
        <dbReference type="ARBA" id="ARBA00022837"/>
    </source>
</evidence>
<comment type="caution">
    <text evidence="5">The sequence shown here is derived from an EMBL/GenBank/DDBJ whole genome shotgun (WGS) entry which is preliminary data.</text>
</comment>
<dbReference type="InterPro" id="IPR018247">
    <property type="entry name" value="EF_Hand_1_Ca_BS"/>
</dbReference>
<dbReference type="GO" id="GO:0005509">
    <property type="term" value="F:calcium ion binding"/>
    <property type="evidence" value="ECO:0007669"/>
    <property type="project" value="InterPro"/>
</dbReference>
<dbReference type="Pfam" id="PF13499">
    <property type="entry name" value="EF-hand_7"/>
    <property type="match status" value="1"/>
</dbReference>
<dbReference type="PROSITE" id="PS50222">
    <property type="entry name" value="EF_HAND_2"/>
    <property type="match status" value="1"/>
</dbReference>
<evidence type="ECO:0000256" key="1">
    <source>
        <dbReference type="ARBA" id="ARBA00022723"/>
    </source>
</evidence>
<dbReference type="EMBL" id="JAGTTL010000015">
    <property type="protein sequence ID" value="KAK6311607.1"/>
    <property type="molecule type" value="Genomic_DNA"/>
</dbReference>